<dbReference type="GO" id="GO:0016209">
    <property type="term" value="F:antioxidant activity"/>
    <property type="evidence" value="ECO:0007669"/>
    <property type="project" value="InterPro"/>
</dbReference>
<dbReference type="PROSITE" id="PS51352">
    <property type="entry name" value="THIOREDOXIN_2"/>
    <property type="match status" value="1"/>
</dbReference>
<dbReference type="PANTHER" id="PTHR43640:SF1">
    <property type="entry name" value="THIOREDOXIN-DEPENDENT PEROXIREDOXIN"/>
    <property type="match status" value="1"/>
</dbReference>
<dbReference type="Pfam" id="PF00578">
    <property type="entry name" value="AhpC-TSA"/>
    <property type="match status" value="1"/>
</dbReference>
<dbReference type="EMBL" id="WAEM01000001">
    <property type="protein sequence ID" value="KAB1157699.1"/>
    <property type="molecule type" value="Genomic_DNA"/>
</dbReference>
<evidence type="ECO:0000259" key="1">
    <source>
        <dbReference type="PROSITE" id="PS51352"/>
    </source>
</evidence>
<dbReference type="Proteomes" id="UP000490922">
    <property type="component" value="Unassembled WGS sequence"/>
</dbReference>
<dbReference type="InterPro" id="IPR013766">
    <property type="entry name" value="Thioredoxin_domain"/>
</dbReference>
<dbReference type="GO" id="GO:0016491">
    <property type="term" value="F:oxidoreductase activity"/>
    <property type="evidence" value="ECO:0007669"/>
    <property type="project" value="InterPro"/>
</dbReference>
<dbReference type="InterPro" id="IPR000866">
    <property type="entry name" value="AhpC/TSA"/>
</dbReference>
<evidence type="ECO:0000313" key="3">
    <source>
        <dbReference type="Proteomes" id="UP000490922"/>
    </source>
</evidence>
<comment type="caution">
    <text evidence="2">The sequence shown here is derived from an EMBL/GenBank/DDBJ whole genome shotgun (WGS) entry which is preliminary data.</text>
</comment>
<organism evidence="2 3">
    <name type="scientific">Flavobacterium luteum</name>
    <dbReference type="NCBI Taxonomy" id="2026654"/>
    <lineage>
        <taxon>Bacteria</taxon>
        <taxon>Pseudomonadati</taxon>
        <taxon>Bacteroidota</taxon>
        <taxon>Flavobacteriia</taxon>
        <taxon>Flavobacteriales</taxon>
        <taxon>Flavobacteriaceae</taxon>
        <taxon>Flavobacterium</taxon>
    </lineage>
</organism>
<gene>
    <name evidence="2" type="ORF">F6464_01040</name>
</gene>
<proteinExistence type="predicted"/>
<keyword evidence="3" id="KW-1185">Reference proteome</keyword>
<dbReference type="SUPFAM" id="SSF52833">
    <property type="entry name" value="Thioredoxin-like"/>
    <property type="match status" value="1"/>
</dbReference>
<feature type="domain" description="Thioredoxin" evidence="1">
    <location>
        <begin position="23"/>
        <end position="182"/>
    </location>
</feature>
<protein>
    <submittedName>
        <fullName evidence="2">Redoxin domain-containing protein</fullName>
    </submittedName>
</protein>
<dbReference type="InterPro" id="IPR036249">
    <property type="entry name" value="Thioredoxin-like_sf"/>
</dbReference>
<name>A0A7J5AL38_9FLAO</name>
<dbReference type="PANTHER" id="PTHR43640">
    <property type="entry name" value="OS07G0260300 PROTEIN"/>
    <property type="match status" value="1"/>
</dbReference>
<evidence type="ECO:0000313" key="2">
    <source>
        <dbReference type="EMBL" id="KAB1157699.1"/>
    </source>
</evidence>
<dbReference type="Gene3D" id="3.40.30.10">
    <property type="entry name" value="Glutaredoxin"/>
    <property type="match status" value="1"/>
</dbReference>
<dbReference type="InterPro" id="IPR047262">
    <property type="entry name" value="PRX-like1"/>
</dbReference>
<accession>A0A7J5AL38</accession>
<dbReference type="AlphaFoldDB" id="A0A7J5AL38"/>
<dbReference type="RefSeq" id="WP_151105892.1">
    <property type="nucleotide sequence ID" value="NZ_WAEM01000001.1"/>
</dbReference>
<reference evidence="2 3" key="1">
    <citation type="submission" date="2019-09" db="EMBL/GenBank/DDBJ databases">
        <title>Flavobacterium sp. nov., isolated from glacier ice.</title>
        <authorList>
            <person name="Liu Q."/>
        </authorList>
    </citation>
    <scope>NUCLEOTIDE SEQUENCE [LARGE SCALE GENOMIC DNA]</scope>
    <source>
        <strain evidence="2 3">NBRC 112527</strain>
    </source>
</reference>
<sequence length="208" mass="24068">MRKYFIYLTVFTLQFVFSSYADFNKERSISNFKLKSATTNKWVAISDYKNAKGFIVVFLSNKCPMAKFYSKRLNQINEKYQNKGVYLLAINAMDTLAYADESFAKMKKKSKSDNFSFPYLQDKNQTIAKQFKAENTPQAFVVWKNKAGKLIVRYQGAIDDNAGEPEKAENHFLTDAVDELLNRKKVTVSKSESFGCKIYYRGEKNNMN</sequence>
<dbReference type="OrthoDB" id="9809746at2"/>